<dbReference type="Gene3D" id="3.40.50.720">
    <property type="entry name" value="NAD(P)-binding Rossmann-like Domain"/>
    <property type="match status" value="1"/>
</dbReference>
<dbReference type="EMBL" id="MLCB01000185">
    <property type="protein sequence ID" value="OJI92383.1"/>
    <property type="molecule type" value="Genomic_DNA"/>
</dbReference>
<dbReference type="OrthoDB" id="9809203at2"/>
<dbReference type="AlphaFoldDB" id="A0A1L9NT81"/>
<evidence type="ECO:0000313" key="1">
    <source>
        <dbReference type="EMBL" id="OJI92383.1"/>
    </source>
</evidence>
<dbReference type="EC" id="1.4.1.1" evidence="1"/>
<dbReference type="PIRSF" id="PIRSF001439">
    <property type="entry name" value="CryM"/>
    <property type="match status" value="1"/>
</dbReference>
<gene>
    <name evidence="1" type="primary">ala_2</name>
    <name evidence="1" type="ORF">PFRI_33880</name>
</gene>
<keyword evidence="1" id="KW-0560">Oxidoreductase</keyword>
<dbReference type="Pfam" id="PF02423">
    <property type="entry name" value="OCD_Mu_crystall"/>
    <property type="match status" value="1"/>
</dbReference>
<reference evidence="1 2" key="1">
    <citation type="submission" date="2016-10" db="EMBL/GenBank/DDBJ databases">
        <title>Genome sequence of Planktotalea frisia SH6-1.</title>
        <authorList>
            <person name="Poehlein A."/>
            <person name="Bakenhus I."/>
            <person name="Voget S."/>
            <person name="Brinkhoff T."/>
            <person name="Simon M."/>
        </authorList>
    </citation>
    <scope>NUCLEOTIDE SEQUENCE [LARGE SCALE GENOMIC DNA]</scope>
    <source>
        <strain evidence="1 2">SH6-1</strain>
    </source>
</reference>
<dbReference type="InterPro" id="IPR003462">
    <property type="entry name" value="ODC_Mu_crystall"/>
</dbReference>
<dbReference type="RefSeq" id="WP_072631893.1">
    <property type="nucleotide sequence ID" value="NZ_MLCB01000185.1"/>
</dbReference>
<proteinExistence type="predicted"/>
<comment type="caution">
    <text evidence="1">The sequence shown here is derived from an EMBL/GenBank/DDBJ whole genome shotgun (WGS) entry which is preliminary data.</text>
</comment>
<dbReference type="GO" id="GO:0000286">
    <property type="term" value="F:alanine dehydrogenase activity"/>
    <property type="evidence" value="ECO:0007669"/>
    <property type="project" value="UniProtKB-EC"/>
</dbReference>
<sequence>MISLSRTEIEALIDLRNIAPAIEDAYRAASAGEVNLPPVGHITFPDLNADCHIKYGHLSGNESFVIKVATGFPTNTAQDLETGNGLVLVMSAKTGAVQAVLHDEMLLTDVRTGIGGAIASRALARSDSQCVLIVGTGPQAQRQIEAHAALMPNPLRFELWGRNANRAGELVETLSKEFDVNNAKDLEKATKRADIIVTATGATAPLIHSDWVKAGTHITAVGADAPGKQELDPALVARADLIAVDLVLQCLDHGEISHAFQAGLIRANDIIELGALLDSPQSGRSTDEQITLVDLTGIAAQDIAIASSILDAHAK</sequence>
<keyword evidence="2" id="KW-1185">Reference proteome</keyword>
<dbReference type="PANTHER" id="PTHR13812">
    <property type="entry name" value="KETIMINE REDUCTASE MU-CRYSTALLIN"/>
    <property type="match status" value="1"/>
</dbReference>
<dbReference type="SUPFAM" id="SSF51735">
    <property type="entry name" value="NAD(P)-binding Rossmann-fold domains"/>
    <property type="match status" value="1"/>
</dbReference>
<dbReference type="InterPro" id="IPR036291">
    <property type="entry name" value="NAD(P)-bd_dom_sf"/>
</dbReference>
<protein>
    <submittedName>
        <fullName evidence="1">Alanine dehydrogenase</fullName>
        <ecNumber evidence="1">1.4.1.1</ecNumber>
    </submittedName>
</protein>
<dbReference type="GO" id="GO:0005737">
    <property type="term" value="C:cytoplasm"/>
    <property type="evidence" value="ECO:0007669"/>
    <property type="project" value="TreeGrafter"/>
</dbReference>
<dbReference type="PANTHER" id="PTHR13812:SF19">
    <property type="entry name" value="KETIMINE REDUCTASE MU-CRYSTALLIN"/>
    <property type="match status" value="1"/>
</dbReference>
<evidence type="ECO:0000313" key="2">
    <source>
        <dbReference type="Proteomes" id="UP000184514"/>
    </source>
</evidence>
<dbReference type="Proteomes" id="UP000184514">
    <property type="component" value="Unassembled WGS sequence"/>
</dbReference>
<dbReference type="STRING" id="696762.PFRI_33880"/>
<name>A0A1L9NT81_9RHOB</name>
<dbReference type="InterPro" id="IPR023401">
    <property type="entry name" value="ODC_N"/>
</dbReference>
<accession>A0A1L9NT81</accession>
<dbReference type="Gene3D" id="3.30.1780.10">
    <property type="entry name" value="ornithine cyclodeaminase, domain 1"/>
    <property type="match status" value="1"/>
</dbReference>
<organism evidence="1 2">
    <name type="scientific">Planktotalea frisia</name>
    <dbReference type="NCBI Taxonomy" id="696762"/>
    <lineage>
        <taxon>Bacteria</taxon>
        <taxon>Pseudomonadati</taxon>
        <taxon>Pseudomonadota</taxon>
        <taxon>Alphaproteobacteria</taxon>
        <taxon>Rhodobacterales</taxon>
        <taxon>Paracoccaceae</taxon>
        <taxon>Planktotalea</taxon>
    </lineage>
</organism>